<dbReference type="KEGG" id="sfic:EIZ62_13335"/>
<evidence type="ECO:0000256" key="1">
    <source>
        <dbReference type="ARBA" id="ARBA00023002"/>
    </source>
</evidence>
<keyword evidence="6" id="KW-1185">Reference proteome</keyword>
<dbReference type="Proteomes" id="UP000422572">
    <property type="component" value="Chromosome"/>
</dbReference>
<dbReference type="SUPFAM" id="SSF52518">
    <property type="entry name" value="Thiamin diphosphate-binding fold (THDP-binding)"/>
    <property type="match status" value="1"/>
</dbReference>
<organism evidence="5 6">
    <name type="scientific">Streptomyces ficellus</name>
    <dbReference type="NCBI Taxonomy" id="1977088"/>
    <lineage>
        <taxon>Bacteria</taxon>
        <taxon>Bacillati</taxon>
        <taxon>Actinomycetota</taxon>
        <taxon>Actinomycetes</taxon>
        <taxon>Kitasatosporales</taxon>
        <taxon>Streptomycetaceae</taxon>
        <taxon>Streptomyces</taxon>
    </lineage>
</organism>
<dbReference type="RefSeq" id="WP_156692882.1">
    <property type="nucleotide sequence ID" value="NZ_CP034279.1"/>
</dbReference>
<evidence type="ECO:0000259" key="4">
    <source>
        <dbReference type="Pfam" id="PF17147"/>
    </source>
</evidence>
<dbReference type="InterPro" id="IPR009014">
    <property type="entry name" value="Transketo_C/PFOR_II"/>
</dbReference>
<gene>
    <name evidence="5" type="ORF">EIZ62_13335</name>
</gene>
<feature type="domain" description="Pyruvate flavodoxin/ferredoxin oxidoreductase pyrimidine binding" evidence="3">
    <location>
        <begin position="299"/>
        <end position="466"/>
    </location>
</feature>
<dbReference type="InterPro" id="IPR002869">
    <property type="entry name" value="Pyrv_flavodox_OxRed_cen"/>
</dbReference>
<dbReference type="InterPro" id="IPR029061">
    <property type="entry name" value="THDP-binding"/>
</dbReference>
<dbReference type="SUPFAM" id="SSF52922">
    <property type="entry name" value="TK C-terminal domain-like"/>
    <property type="match status" value="1"/>
</dbReference>
<dbReference type="GO" id="GO:0000287">
    <property type="term" value="F:magnesium ion binding"/>
    <property type="evidence" value="ECO:0007669"/>
    <property type="project" value="UniProtKB-ARBA"/>
</dbReference>
<evidence type="ECO:0000259" key="3">
    <source>
        <dbReference type="Pfam" id="PF01855"/>
    </source>
</evidence>
<dbReference type="GO" id="GO:0006979">
    <property type="term" value="P:response to oxidative stress"/>
    <property type="evidence" value="ECO:0007669"/>
    <property type="project" value="TreeGrafter"/>
</dbReference>
<dbReference type="CDD" id="cd07034">
    <property type="entry name" value="TPP_PYR_PFOR_IOR-alpha_like"/>
    <property type="match status" value="1"/>
</dbReference>
<dbReference type="NCBIfam" id="TIGR03710">
    <property type="entry name" value="OAFO_sf"/>
    <property type="match status" value="1"/>
</dbReference>
<dbReference type="Gene3D" id="3.40.920.10">
    <property type="entry name" value="Pyruvate-ferredoxin oxidoreductase, PFOR, domain III"/>
    <property type="match status" value="1"/>
</dbReference>
<dbReference type="PANTHER" id="PTHR32154:SF20">
    <property type="entry name" value="2-OXOGLUTARATE OXIDOREDUCTASE SUBUNIT KORA"/>
    <property type="match status" value="1"/>
</dbReference>
<keyword evidence="1" id="KW-0560">Oxidoreductase</keyword>
<dbReference type="InterPro" id="IPR019752">
    <property type="entry name" value="Pyrv/ketoisovalerate_OxRed_cat"/>
</dbReference>
<dbReference type="EMBL" id="CP034279">
    <property type="protein sequence ID" value="QGV79125.1"/>
    <property type="molecule type" value="Genomic_DNA"/>
</dbReference>
<proteinExistence type="predicted"/>
<dbReference type="GO" id="GO:0016903">
    <property type="term" value="F:oxidoreductase activity, acting on the aldehyde or oxo group of donors"/>
    <property type="evidence" value="ECO:0007669"/>
    <property type="project" value="InterPro"/>
</dbReference>
<evidence type="ECO:0000313" key="6">
    <source>
        <dbReference type="Proteomes" id="UP000422572"/>
    </source>
</evidence>
<dbReference type="Pfam" id="PF01558">
    <property type="entry name" value="POR"/>
    <property type="match status" value="1"/>
</dbReference>
<dbReference type="Gene3D" id="3.40.50.970">
    <property type="match status" value="1"/>
</dbReference>
<dbReference type="PANTHER" id="PTHR32154">
    <property type="entry name" value="PYRUVATE-FLAVODOXIN OXIDOREDUCTASE-RELATED"/>
    <property type="match status" value="1"/>
</dbReference>
<dbReference type="OrthoDB" id="9794954at2"/>
<dbReference type="InterPro" id="IPR002880">
    <property type="entry name" value="Pyrv_Fd/Flavodoxin_OxRdtase_N"/>
</dbReference>
<dbReference type="Pfam" id="PF01855">
    <property type="entry name" value="POR_N"/>
    <property type="match status" value="1"/>
</dbReference>
<dbReference type="SUPFAM" id="SSF53323">
    <property type="entry name" value="Pyruvate-ferredoxin oxidoreductase, PFOR, domain III"/>
    <property type="match status" value="1"/>
</dbReference>
<dbReference type="Gene3D" id="3.40.50.920">
    <property type="match status" value="1"/>
</dbReference>
<evidence type="ECO:0000259" key="2">
    <source>
        <dbReference type="Pfam" id="PF01558"/>
    </source>
</evidence>
<feature type="domain" description="Pyruvate:ferredoxin oxidoreductase core" evidence="4">
    <location>
        <begin position="555"/>
        <end position="639"/>
    </location>
</feature>
<dbReference type="FunFam" id="3.40.50.970:FF:000022">
    <property type="entry name" value="2-oxoglutarate ferredoxin oxidoreductase alpha subunit"/>
    <property type="match status" value="1"/>
</dbReference>
<feature type="domain" description="Pyruvate/ketoisovalerate oxidoreductase catalytic" evidence="2">
    <location>
        <begin position="57"/>
        <end position="244"/>
    </location>
</feature>
<dbReference type="InterPro" id="IPR033412">
    <property type="entry name" value="PFOR_II"/>
</dbReference>
<dbReference type="AlphaFoldDB" id="A0A6I6FJ25"/>
<evidence type="ECO:0000313" key="5">
    <source>
        <dbReference type="EMBL" id="QGV79125.1"/>
    </source>
</evidence>
<dbReference type="Pfam" id="PF17147">
    <property type="entry name" value="PFOR_II"/>
    <property type="match status" value="1"/>
</dbReference>
<dbReference type="FunFam" id="3.40.920.10:FF:000002">
    <property type="entry name" value="2-oxoglutarate oxidoreductase, alpha subunit"/>
    <property type="match status" value="1"/>
</dbReference>
<accession>A0A6I6FJ25</accession>
<protein>
    <submittedName>
        <fullName evidence="5">2-oxoacid:acceptor oxidoreductase subunit alpha</fullName>
    </submittedName>
</protein>
<reference evidence="5 6" key="1">
    <citation type="submission" date="2018-12" db="EMBL/GenBank/DDBJ databases">
        <title>Complete genome sequence of Streptomyces ficellus NRRL8067, the producer of ficellomycin, feldamycin and nojirimycin.</title>
        <authorList>
            <person name="Zhang H."/>
            <person name="Yue R."/>
            <person name="Liu Y."/>
            <person name="Li M."/>
            <person name="Mu H."/>
            <person name="Zhang J."/>
        </authorList>
    </citation>
    <scope>NUCLEOTIDE SEQUENCE [LARGE SCALE GENOMIC DNA]</scope>
    <source>
        <strain evidence="5 6">NRRL 8067</strain>
    </source>
</reference>
<dbReference type="InterPro" id="IPR050722">
    <property type="entry name" value="Pyruvate:ferred/Flavod_OxRd"/>
</dbReference>
<name>A0A6I6FJ25_9ACTN</name>
<sequence>MTSQVSSPADQADGSEGIQSAGEAVVGEQRGGPAQHGAEKEVRRVDRVIIRFAGDSGDGMQLTGDRFTSETASFGNDLSTLPNFPAEIRAPAGTLPGVSSFQLHFADHDILTPGDAPNVLVAMNPAALKANIGDVPRGSEIIVNTDEFAKRAMAKVGYETSPLDDGSLDGYRVHPVPLTTLTIEALKDFGLSRKEAERSKNMFALGLLSWMYHRPTEGTEKFLRRKFAKKPEIAEANVAAFRAGWNFGETTEDFAVSYQVAPATKAFPAGTYRNISGNLALAYGLIAASRQADLPLYLGSYPITPASDILHELSRHKNFGVRTFQAEDEIAGIGAALGAAFGGSLAVTTTSGPGVALKSETIGLAVSLELPLLIVDIQRGGPSTGLPTKTEQADLLQAMYGRNGEAPVPVVAPRTPADCFDATLEAARIALAYRTPVFLLSDGYLANGSEPWRVPDLEELPDLGVRFATGPNHTLDDGTEVFWPYKRDPLTLARPWALPGTPGLEHRIGGIEKQDGTGNISYDPANHDFMVRTRQAKIDGIDVPDLEVDDPAGAARTLVLGWGSTYGPITAAVRRLRAAGEPIAQAHLRHLNPFPKNLADVLKRYDKVVVPEMNLGQLATLIRAKYLVDAQSYNQVNGMPFKAEQLATVLKEAIHD</sequence>
<dbReference type="InterPro" id="IPR022367">
    <property type="entry name" value="2-oxoacid/accept_OxRdtase_asu"/>
</dbReference>